<name>K6Z7H2_9ALTE</name>
<dbReference type="RefSeq" id="WP_007620159.1">
    <property type="nucleotide sequence ID" value="NZ_BAEO01000030.1"/>
</dbReference>
<dbReference type="PANTHER" id="PTHR35936">
    <property type="entry name" value="MEMBRANE-BOUND LYTIC MUREIN TRANSGLYCOSYLASE F"/>
    <property type="match status" value="1"/>
</dbReference>
<dbReference type="SMART" id="SM00062">
    <property type="entry name" value="PBPb"/>
    <property type="match status" value="1"/>
</dbReference>
<keyword evidence="6" id="KW-1185">Reference proteome</keyword>
<dbReference type="PANTHER" id="PTHR35936:SF19">
    <property type="entry name" value="AMINO-ACID-BINDING PROTEIN YXEM-RELATED"/>
    <property type="match status" value="1"/>
</dbReference>
<evidence type="ECO:0000256" key="3">
    <source>
        <dbReference type="SAM" id="SignalP"/>
    </source>
</evidence>
<feature type="chain" id="PRO_5003901843" evidence="3">
    <location>
        <begin position="19"/>
        <end position="254"/>
    </location>
</feature>
<dbReference type="STRING" id="493475.GARC_2424"/>
<dbReference type="AlphaFoldDB" id="K6Z7H2"/>
<gene>
    <name evidence="5" type="ORF">GARC_2424</name>
</gene>
<sequence>MKPLFLFISMLCMSQVKAGELSVGWELWYPYQYHNENRQLVGLDIDSFNAIMAEAKLSFTTAEIPWKTHLHFIKTGKMDVAMGASWSKDREEYAYFSDPYRKETVKLFVKKGNAKNIQLHSLSDLVGSKYKIGVESGYYYGTDYEELIKTTDFQTNISEVIDLEENVTLLIKGQLDGFLVDPNTMQSFVKKYQMQGEFEPHPLEIYSTNIFIMLSKKSSDIGTLNKINMAITTLTDNGELKRISGSWQTSQTGE</sequence>
<reference evidence="5 6" key="1">
    <citation type="journal article" date="2017" name="Antonie Van Leeuwenhoek">
        <title>Rhizobium rhizosphaerae sp. nov., a novel species isolated from rice rhizosphere.</title>
        <authorList>
            <person name="Zhao J.J."/>
            <person name="Zhang J."/>
            <person name="Zhang R.J."/>
            <person name="Zhang C.W."/>
            <person name="Yin H.Q."/>
            <person name="Zhang X.X."/>
        </authorList>
    </citation>
    <scope>NUCLEOTIDE SEQUENCE [LARGE SCALE GENOMIC DNA]</scope>
    <source>
        <strain evidence="5 6">BSs20135</strain>
    </source>
</reference>
<comment type="caution">
    <text evidence="5">The sequence shown here is derived from an EMBL/GenBank/DDBJ whole genome shotgun (WGS) entry which is preliminary data.</text>
</comment>
<evidence type="ECO:0000259" key="4">
    <source>
        <dbReference type="SMART" id="SM00062"/>
    </source>
</evidence>
<dbReference type="InterPro" id="IPR001638">
    <property type="entry name" value="Solute-binding_3/MltF_N"/>
</dbReference>
<organism evidence="5 6">
    <name type="scientific">Paraglaciecola arctica BSs20135</name>
    <dbReference type="NCBI Taxonomy" id="493475"/>
    <lineage>
        <taxon>Bacteria</taxon>
        <taxon>Pseudomonadati</taxon>
        <taxon>Pseudomonadota</taxon>
        <taxon>Gammaproteobacteria</taxon>
        <taxon>Alteromonadales</taxon>
        <taxon>Alteromonadaceae</taxon>
        <taxon>Paraglaciecola</taxon>
    </lineage>
</organism>
<evidence type="ECO:0000313" key="5">
    <source>
        <dbReference type="EMBL" id="GAC19390.1"/>
    </source>
</evidence>
<dbReference type="eggNOG" id="COG0834">
    <property type="taxonomic scope" value="Bacteria"/>
</dbReference>
<dbReference type="EMBL" id="BAEO01000030">
    <property type="protein sequence ID" value="GAC19390.1"/>
    <property type="molecule type" value="Genomic_DNA"/>
</dbReference>
<accession>K6Z7H2</accession>
<feature type="domain" description="Solute-binding protein family 3/N-terminal" evidence="4">
    <location>
        <begin position="20"/>
        <end position="251"/>
    </location>
</feature>
<proteinExistence type="inferred from homology"/>
<dbReference type="SUPFAM" id="SSF53850">
    <property type="entry name" value="Periplasmic binding protein-like II"/>
    <property type="match status" value="1"/>
</dbReference>
<evidence type="ECO:0000256" key="1">
    <source>
        <dbReference type="ARBA" id="ARBA00010333"/>
    </source>
</evidence>
<evidence type="ECO:0000313" key="6">
    <source>
        <dbReference type="Proteomes" id="UP000006327"/>
    </source>
</evidence>
<protein>
    <submittedName>
        <fullName evidence="5">Polar amino acid transport system substrate-binding protein</fullName>
    </submittedName>
</protein>
<comment type="similarity">
    <text evidence="1">Belongs to the bacterial solute-binding protein 3 family.</text>
</comment>
<dbReference type="Proteomes" id="UP000006327">
    <property type="component" value="Unassembled WGS sequence"/>
</dbReference>
<feature type="signal peptide" evidence="3">
    <location>
        <begin position="1"/>
        <end position="18"/>
    </location>
</feature>
<dbReference type="Pfam" id="PF00497">
    <property type="entry name" value="SBP_bac_3"/>
    <property type="match status" value="1"/>
</dbReference>
<evidence type="ECO:0000256" key="2">
    <source>
        <dbReference type="ARBA" id="ARBA00022729"/>
    </source>
</evidence>
<keyword evidence="2 3" id="KW-0732">Signal</keyword>
<dbReference type="Gene3D" id="3.40.190.10">
    <property type="entry name" value="Periplasmic binding protein-like II"/>
    <property type="match status" value="2"/>
</dbReference>